<gene>
    <name evidence="8" type="ORF">CDSM653_00929</name>
</gene>
<proteinExistence type="inferred from homology"/>
<dbReference type="Proteomes" id="UP000010146">
    <property type="component" value="Unassembled WGS sequence"/>
</dbReference>
<protein>
    <submittedName>
        <fullName evidence="8">Fe-only hydrogenase subunit HydC</fullName>
    </submittedName>
</protein>
<dbReference type="InterPro" id="IPR041921">
    <property type="entry name" value="NuoE_N"/>
</dbReference>
<evidence type="ECO:0000313" key="9">
    <source>
        <dbReference type="Proteomes" id="UP000010146"/>
    </source>
</evidence>
<reference evidence="8 9" key="1">
    <citation type="submission" date="2008-07" db="EMBL/GenBank/DDBJ databases">
        <authorList>
            <person name="Gonzalez J."/>
            <person name="Sokolova T."/>
            <person name="Ferriera S."/>
            <person name="Johnson J."/>
            <person name="Kravitz S."/>
            <person name="Beeson K."/>
            <person name="Sutton G."/>
            <person name="Rogers Y.-H."/>
            <person name="Friedman R."/>
            <person name="Frazier M."/>
            <person name="Venter J.C."/>
        </authorList>
    </citation>
    <scope>NUCLEOTIDE SEQUENCE [LARGE SCALE GENOMIC DNA]</scope>
    <source>
        <strain evidence="8 9">DSM 12653</strain>
    </source>
</reference>
<comment type="cofactor">
    <cofactor evidence="7">
        <name>[2Fe-2S] cluster</name>
        <dbReference type="ChEBI" id="CHEBI:190135"/>
    </cofactor>
    <text evidence="7">Binds 1 [2Fe-2S] cluster.</text>
</comment>
<sequence length="169" mass="18994">MQGMKEASLEEKLVEKFGKDKVEKFKKSIEDYREIPGSLIAVMNDAQEIFGYLPIEVQLFISQEMKVPLTEIFGISTFYSRFTLKPSGKYKINLCMGTACYVRGAAMLLEKIKEKLGIEVGETTEDGKFSLEPTRCLGACALAPVMMINGEVFGRLTPNDVDEILKKFE</sequence>
<evidence type="ECO:0000256" key="6">
    <source>
        <dbReference type="ARBA" id="ARBA00034078"/>
    </source>
</evidence>
<keyword evidence="4 7" id="KW-0408">Iron</keyword>
<feature type="binding site" evidence="7">
    <location>
        <position position="95"/>
    </location>
    <ligand>
        <name>[2Fe-2S] cluster</name>
        <dbReference type="ChEBI" id="CHEBI:190135"/>
    </ligand>
</feature>
<reference evidence="9" key="3">
    <citation type="submission" date="2015-02" db="EMBL/GenBank/DDBJ databases">
        <title>Genome analysis of three genomes within the thermophilic hydrogenogenic bacterial species Caldanaerobacter subterraneus.</title>
        <authorList>
            <person name="Sant'Anna F.H."/>
            <person name="Lebedinsky A."/>
            <person name="Sokolova T."/>
            <person name="Robb F.T."/>
            <person name="Gonzalez J.M."/>
        </authorList>
    </citation>
    <scope>NUCLEOTIDE SEQUENCE [LARGE SCALE GENOMIC DNA]</scope>
    <source>
        <strain evidence="9">DSM 12653</strain>
    </source>
</reference>
<dbReference type="AlphaFoldDB" id="A0A0F5PNA3"/>
<feature type="binding site" evidence="7">
    <location>
        <position position="100"/>
    </location>
    <ligand>
        <name>[2Fe-2S] cluster</name>
        <dbReference type="ChEBI" id="CHEBI:190135"/>
    </ligand>
</feature>
<evidence type="ECO:0000256" key="4">
    <source>
        <dbReference type="ARBA" id="ARBA00023004"/>
    </source>
</evidence>
<evidence type="ECO:0000256" key="3">
    <source>
        <dbReference type="ARBA" id="ARBA00022723"/>
    </source>
</evidence>
<dbReference type="Gene3D" id="3.40.30.10">
    <property type="entry name" value="Glutaredoxin"/>
    <property type="match status" value="1"/>
</dbReference>
<name>A0A0F5PNA3_9THEO</name>
<accession>A0A0F5PNA3</accession>
<evidence type="ECO:0000256" key="5">
    <source>
        <dbReference type="ARBA" id="ARBA00023014"/>
    </source>
</evidence>
<keyword evidence="5 7" id="KW-0411">Iron-sulfur</keyword>
<dbReference type="FunFam" id="3.40.30.10:FF:000015">
    <property type="entry name" value="NADH-quinone oxidoreductase subunit E"/>
    <property type="match status" value="1"/>
</dbReference>
<dbReference type="EMBL" id="ABXP02000053">
    <property type="protein sequence ID" value="KKC30070.1"/>
    <property type="molecule type" value="Genomic_DNA"/>
</dbReference>
<dbReference type="CDD" id="cd03064">
    <property type="entry name" value="TRX_Fd_NuoE"/>
    <property type="match status" value="1"/>
</dbReference>
<dbReference type="PANTHER" id="PTHR43342">
    <property type="entry name" value="NADH-QUINONE OXIDOREDUCTASE, E SUBUNIT"/>
    <property type="match status" value="1"/>
</dbReference>
<dbReference type="GO" id="GO:0051537">
    <property type="term" value="F:2 iron, 2 sulfur cluster binding"/>
    <property type="evidence" value="ECO:0007669"/>
    <property type="project" value="UniProtKB-KW"/>
</dbReference>
<feature type="binding site" evidence="7">
    <location>
        <position position="140"/>
    </location>
    <ligand>
        <name>[2Fe-2S] cluster</name>
        <dbReference type="ChEBI" id="CHEBI:190135"/>
    </ligand>
</feature>
<dbReference type="RefSeq" id="WP_022587174.1">
    <property type="nucleotide sequence ID" value="NZ_ABXP02000053.1"/>
</dbReference>
<dbReference type="SUPFAM" id="SSF52833">
    <property type="entry name" value="Thioredoxin-like"/>
    <property type="match status" value="1"/>
</dbReference>
<feature type="binding site" evidence="7">
    <location>
        <position position="136"/>
    </location>
    <ligand>
        <name>[2Fe-2S] cluster</name>
        <dbReference type="ChEBI" id="CHEBI:190135"/>
    </ligand>
</feature>
<evidence type="ECO:0000256" key="2">
    <source>
        <dbReference type="ARBA" id="ARBA00022714"/>
    </source>
</evidence>
<dbReference type="PIRSF" id="PIRSF000216">
    <property type="entry name" value="NADH_DH_24kDa"/>
    <property type="match status" value="1"/>
</dbReference>
<dbReference type="PANTHER" id="PTHR43342:SF2">
    <property type="entry name" value="POTENTIAL NAD-REDUCING HYDROGENASE SUBUNIT"/>
    <property type="match status" value="1"/>
</dbReference>
<comment type="caution">
    <text evidence="8">The sequence shown here is derived from an EMBL/GenBank/DDBJ whole genome shotgun (WGS) entry which is preliminary data.</text>
</comment>
<dbReference type="InterPro" id="IPR042128">
    <property type="entry name" value="NuoE_dom"/>
</dbReference>
<dbReference type="PROSITE" id="PS01099">
    <property type="entry name" value="COMPLEX1_24K"/>
    <property type="match status" value="1"/>
</dbReference>
<evidence type="ECO:0000313" key="8">
    <source>
        <dbReference type="EMBL" id="KKC30070.1"/>
    </source>
</evidence>
<dbReference type="GO" id="GO:0046872">
    <property type="term" value="F:metal ion binding"/>
    <property type="evidence" value="ECO:0007669"/>
    <property type="project" value="UniProtKB-KW"/>
</dbReference>
<comment type="cofactor">
    <cofactor evidence="6">
        <name>[2Fe-2S] cluster</name>
        <dbReference type="ChEBI" id="CHEBI:190135"/>
    </cofactor>
</comment>
<reference evidence="8 9" key="2">
    <citation type="journal article" date="2015" name="BMC Genomics">
        <title>Analysis of three genomes within the thermophilic bacterial species Caldanaerobacter subterraneus with a focus on carbon monoxide dehydrogenase evolution and hydrolase diversity.</title>
        <authorList>
            <person name="Sant'Anna F.H."/>
            <person name="Lebedinsky A.V."/>
            <person name="Sokolova T.G."/>
            <person name="Robb F.T."/>
            <person name="Gonzalez J.M."/>
        </authorList>
    </citation>
    <scope>NUCLEOTIDE SEQUENCE [LARGE SCALE GENOMIC DNA]</scope>
    <source>
        <strain evidence="8 9">DSM 12653</strain>
    </source>
</reference>
<dbReference type="InterPro" id="IPR002023">
    <property type="entry name" value="NuoE-like"/>
</dbReference>
<keyword evidence="3 7" id="KW-0479">Metal-binding</keyword>
<evidence type="ECO:0000256" key="1">
    <source>
        <dbReference type="ARBA" id="ARBA00010643"/>
    </source>
</evidence>
<comment type="similarity">
    <text evidence="1">Belongs to the complex I 24 kDa subunit family.</text>
</comment>
<evidence type="ECO:0000256" key="7">
    <source>
        <dbReference type="PIRSR" id="PIRSR000216-1"/>
    </source>
</evidence>
<dbReference type="GO" id="GO:0016491">
    <property type="term" value="F:oxidoreductase activity"/>
    <property type="evidence" value="ECO:0007669"/>
    <property type="project" value="InterPro"/>
</dbReference>
<dbReference type="InterPro" id="IPR028431">
    <property type="entry name" value="NADP_DH_HndA-like"/>
</dbReference>
<dbReference type="Gene3D" id="1.10.10.1590">
    <property type="entry name" value="NADH-quinone oxidoreductase subunit E"/>
    <property type="match status" value="1"/>
</dbReference>
<dbReference type="InterPro" id="IPR036249">
    <property type="entry name" value="Thioredoxin-like_sf"/>
</dbReference>
<keyword evidence="2 7" id="KW-0001">2Fe-2S</keyword>
<dbReference type="Pfam" id="PF01257">
    <property type="entry name" value="2Fe-2S_thioredx"/>
    <property type="match status" value="1"/>
</dbReference>
<organism evidence="8 9">
    <name type="scientific">Caldanaerobacter subterraneus subsp. pacificus DSM 12653</name>
    <dbReference type="NCBI Taxonomy" id="391606"/>
    <lineage>
        <taxon>Bacteria</taxon>
        <taxon>Bacillati</taxon>
        <taxon>Bacillota</taxon>
        <taxon>Clostridia</taxon>
        <taxon>Thermoanaerobacterales</taxon>
        <taxon>Thermoanaerobacteraceae</taxon>
        <taxon>Caldanaerobacter</taxon>
    </lineage>
</organism>